<dbReference type="Proteomes" id="UP001597419">
    <property type="component" value="Unassembled WGS sequence"/>
</dbReference>
<name>A0ABW5GFD4_9PSEU</name>
<dbReference type="EMBL" id="JBHUKU010000004">
    <property type="protein sequence ID" value="MFD2459005.1"/>
    <property type="molecule type" value="Genomic_DNA"/>
</dbReference>
<evidence type="ECO:0000259" key="5">
    <source>
        <dbReference type="PROSITE" id="PS50043"/>
    </source>
</evidence>
<dbReference type="PROSITE" id="PS50043">
    <property type="entry name" value="HTH_LUXR_2"/>
    <property type="match status" value="1"/>
</dbReference>
<keyword evidence="7" id="KW-1185">Reference proteome</keyword>
<dbReference type="SUPFAM" id="SSF46894">
    <property type="entry name" value="C-terminal effector domain of the bipartite response regulators"/>
    <property type="match status" value="1"/>
</dbReference>
<protein>
    <submittedName>
        <fullName evidence="6">LuxR C-terminal-related transcriptional regulator</fullName>
    </submittedName>
</protein>
<evidence type="ECO:0000256" key="3">
    <source>
        <dbReference type="ARBA" id="ARBA00023163"/>
    </source>
</evidence>
<dbReference type="SMART" id="SM00421">
    <property type="entry name" value="HTH_LUXR"/>
    <property type="match status" value="1"/>
</dbReference>
<evidence type="ECO:0000256" key="4">
    <source>
        <dbReference type="SAM" id="MobiDB-lite"/>
    </source>
</evidence>
<evidence type="ECO:0000313" key="7">
    <source>
        <dbReference type="Proteomes" id="UP001597419"/>
    </source>
</evidence>
<comment type="caution">
    <text evidence="6">The sequence shown here is derived from an EMBL/GenBank/DDBJ whole genome shotgun (WGS) entry which is preliminary data.</text>
</comment>
<evidence type="ECO:0000313" key="6">
    <source>
        <dbReference type="EMBL" id="MFD2459005.1"/>
    </source>
</evidence>
<feature type="region of interest" description="Disordered" evidence="4">
    <location>
        <begin position="823"/>
        <end position="848"/>
    </location>
</feature>
<dbReference type="InterPro" id="IPR041664">
    <property type="entry name" value="AAA_16"/>
</dbReference>
<dbReference type="RefSeq" id="WP_345386934.1">
    <property type="nucleotide sequence ID" value="NZ_BAABHG010000002.1"/>
</dbReference>
<proteinExistence type="predicted"/>
<dbReference type="InterPro" id="IPR000792">
    <property type="entry name" value="Tscrpt_reg_LuxR_C"/>
</dbReference>
<dbReference type="PROSITE" id="PS00622">
    <property type="entry name" value="HTH_LUXR_1"/>
    <property type="match status" value="1"/>
</dbReference>
<dbReference type="Gene3D" id="1.10.10.10">
    <property type="entry name" value="Winged helix-like DNA-binding domain superfamily/Winged helix DNA-binding domain"/>
    <property type="match status" value="1"/>
</dbReference>
<feature type="domain" description="HTH luxR-type" evidence="5">
    <location>
        <begin position="843"/>
        <end position="906"/>
    </location>
</feature>
<keyword evidence="3" id="KW-0804">Transcription</keyword>
<keyword evidence="2" id="KW-0238">DNA-binding</keyword>
<accession>A0ABW5GFD4</accession>
<dbReference type="PANTHER" id="PTHR44688:SF16">
    <property type="entry name" value="DNA-BINDING TRANSCRIPTIONAL ACTIVATOR DEVR_DOSR"/>
    <property type="match status" value="1"/>
</dbReference>
<dbReference type="InterPro" id="IPR036388">
    <property type="entry name" value="WH-like_DNA-bd_sf"/>
</dbReference>
<keyword evidence="1" id="KW-0805">Transcription regulation</keyword>
<dbReference type="PANTHER" id="PTHR44688">
    <property type="entry name" value="DNA-BINDING TRANSCRIPTIONAL ACTIVATOR DEVR_DOSR"/>
    <property type="match status" value="1"/>
</dbReference>
<evidence type="ECO:0000256" key="1">
    <source>
        <dbReference type="ARBA" id="ARBA00023015"/>
    </source>
</evidence>
<dbReference type="CDD" id="cd06170">
    <property type="entry name" value="LuxR_C_like"/>
    <property type="match status" value="1"/>
</dbReference>
<dbReference type="Pfam" id="PF00196">
    <property type="entry name" value="GerE"/>
    <property type="match status" value="1"/>
</dbReference>
<reference evidence="7" key="1">
    <citation type="journal article" date="2019" name="Int. J. Syst. Evol. Microbiol.">
        <title>The Global Catalogue of Microorganisms (GCM) 10K type strain sequencing project: providing services to taxonomists for standard genome sequencing and annotation.</title>
        <authorList>
            <consortium name="The Broad Institute Genomics Platform"/>
            <consortium name="The Broad Institute Genome Sequencing Center for Infectious Disease"/>
            <person name="Wu L."/>
            <person name="Ma J."/>
        </authorList>
    </citation>
    <scope>NUCLEOTIDE SEQUENCE [LARGE SCALE GENOMIC DNA]</scope>
    <source>
        <strain evidence="7">CGMCC 4.7643</strain>
    </source>
</reference>
<dbReference type="Pfam" id="PF13191">
    <property type="entry name" value="AAA_16"/>
    <property type="match status" value="1"/>
</dbReference>
<evidence type="ECO:0000256" key="2">
    <source>
        <dbReference type="ARBA" id="ARBA00023125"/>
    </source>
</evidence>
<dbReference type="InterPro" id="IPR027417">
    <property type="entry name" value="P-loop_NTPase"/>
</dbReference>
<organism evidence="6 7">
    <name type="scientific">Amycolatopsis samaneae</name>
    <dbReference type="NCBI Taxonomy" id="664691"/>
    <lineage>
        <taxon>Bacteria</taxon>
        <taxon>Bacillati</taxon>
        <taxon>Actinomycetota</taxon>
        <taxon>Actinomycetes</taxon>
        <taxon>Pseudonocardiales</taxon>
        <taxon>Pseudonocardiaceae</taxon>
        <taxon>Amycolatopsis</taxon>
    </lineage>
</organism>
<dbReference type="PRINTS" id="PR00038">
    <property type="entry name" value="HTHLUXR"/>
</dbReference>
<dbReference type="InterPro" id="IPR016032">
    <property type="entry name" value="Sig_transdc_resp-reg_C-effctor"/>
</dbReference>
<dbReference type="SUPFAM" id="SSF52540">
    <property type="entry name" value="P-loop containing nucleoside triphosphate hydrolases"/>
    <property type="match status" value="1"/>
</dbReference>
<gene>
    <name evidence="6" type="ORF">ACFSYJ_10340</name>
</gene>
<sequence>MVITSYDEALVFLRELTEKTVGGSGGSVLVDGGLASGKTQLLNEFLEEAGKADVQLLTASGAKMETGLQMGVVDQLFRGIGLPAGLTEGISRMLTECSAGAGCERRDECAIETLGVSTVREVCAALLELARTCPVVIAVDDLHHADRWSLRQFLYVQRRIRSAPILMVFTEWDRPDPEVAWFRSEFTRHPHHRFRLPAWSEKSIAELVAKTADPGAASFAAEFRRLSGGNPMLVNALVEDSWGGEAGGPPVAGPAFGQAVLACLHRWEPELLTVAQAVAILRDDATLDLVGRLAGIQAEGARQVIDVLTAAGLLTAACRFRHEVAEVAVLDSLSGPERARLRVRAGELLFWQGFSAERVARYLLAADQVPASWGVGVLCDAAAVALAGDDISLGRRYLELALTAAVDDDEQIKITKVLAQATWRVNPSAAAPYVARLRDAVLAGTLAGDDVVTVVRHSLWQGDGETTVKALDLLNGSADSSSAQVEAELRLAYEWSYGSSHGRFSDVTSESGRDPWASAANVLARLWTDGGSEPATASAEHVLQSCRLGDTTLEAVGIAILALVYGGKGDRAAWWCERLIEEADRRRAVTWQAMLGTIRAGLSLRRGEADTAARQVKAAFELLPARSWGVLIGYPLTTSLLANTELGRFDVAAELVRQPVPEAMFATLGGLRYLHARGRYHLRTERVLAAISDFQRCGLLMRERELDMPMLVAWRTDLAEANLLLGRTTVARDLARQQLDHPRALDSRTQGITLRVLAAASPVPDRPVMLKQAIECLQAAGDRLELAKTLTALSATCQELGEFDRARLLARRAAQELKFCHAGAPAPDDVAPETGEPDGSTAEDLEPPLLSGAERRVAELAALGHTNREIGRQLFVTVSTVEQHLTRIYRKLGVTSRSDLPGRLDD</sequence>